<protein>
    <submittedName>
        <fullName evidence="2">Uncharacterized protein</fullName>
    </submittedName>
</protein>
<evidence type="ECO:0000256" key="1">
    <source>
        <dbReference type="SAM" id="MobiDB-lite"/>
    </source>
</evidence>
<dbReference type="STRING" id="77044.A0A1W2TNN3"/>
<feature type="compositionally biased region" description="Polar residues" evidence="1">
    <location>
        <begin position="104"/>
        <end position="115"/>
    </location>
</feature>
<sequence length="644" mass="71029">MEQSETPDDVLKPVQLPLPRPSSPSTSPQSITRLANSEPTPEPPRTEDLSDSVLSLRFPRPVGNRQLTNWVFSSSLDIMQPANVPDEDPSLTELGYDIIGTDGESQAESVASSFDYQKPDDIQSLAGTDVDTDSSDDEDAALHETTISDATLVDGEYPRNPIEAEAEAETLDMVNQSLESPTSLSLSNPSPFETQAYMDHIRTHEPDAVIQDRSPTISDLLLLEQDILTGRLAMKESDNHFPNSPQGNGNLWSVLEHLREKRRTLAILSGFVLFYSFALAARYLLSEAPVPRELSTVPVASVPVVVHPTSVKTTQSTSALPTIPQTLSALQTASSPNNLMLIPFGKDTTQTAVTAVPSETVCSAELTGRDEILIRIPQNIKSFWLAKDAILIAVSRGLQDVPTKVSSVDEGFLIQVPLREAYGVLAVTIATTRKPRVNEVFRLNLGAYRFAEALDAGKQLVRGFAQRVVNTVNGTTSWVEETYIPTLDVVSKQVCDQTASVSGSVLHGLREASDTILAIPNRLIAQLQQSLEVKALLRRASQLRLELVQESRNIRDELQLAVLMSRVNSRLLWLKMQGKVEEHGMYLSKAETHLKEQRAHVESARTERAERTKKQIRAWHERDHPVTPKGSFWSNMGAWAGLEE</sequence>
<feature type="region of interest" description="Disordered" evidence="1">
    <location>
        <begin position="1"/>
        <end position="52"/>
    </location>
</feature>
<name>A0A1W2TNN3_ROSNE</name>
<evidence type="ECO:0000313" key="3">
    <source>
        <dbReference type="Proteomes" id="UP000054516"/>
    </source>
</evidence>
<dbReference type="OMA" id="FLIHMPR"/>
<dbReference type="Proteomes" id="UP000054516">
    <property type="component" value="Unassembled WGS sequence"/>
</dbReference>
<dbReference type="AlphaFoldDB" id="A0A1W2TNN3"/>
<dbReference type="EMBL" id="DF977488">
    <property type="protein sequence ID" value="GAP89987.2"/>
    <property type="molecule type" value="Genomic_DNA"/>
</dbReference>
<feature type="region of interest" description="Disordered" evidence="1">
    <location>
        <begin position="104"/>
        <end position="138"/>
    </location>
</feature>
<organism evidence="2">
    <name type="scientific">Rosellinia necatrix</name>
    <name type="common">White root-rot fungus</name>
    <dbReference type="NCBI Taxonomy" id="77044"/>
    <lineage>
        <taxon>Eukaryota</taxon>
        <taxon>Fungi</taxon>
        <taxon>Dikarya</taxon>
        <taxon>Ascomycota</taxon>
        <taxon>Pezizomycotina</taxon>
        <taxon>Sordariomycetes</taxon>
        <taxon>Xylariomycetidae</taxon>
        <taxon>Xylariales</taxon>
        <taxon>Xylariaceae</taxon>
        <taxon>Rosellinia</taxon>
    </lineage>
</organism>
<proteinExistence type="predicted"/>
<reference evidence="2" key="1">
    <citation type="submission" date="2016-03" db="EMBL/GenBank/DDBJ databases">
        <title>Draft genome sequence of Rosellinia necatrix.</title>
        <authorList>
            <person name="Kanematsu S."/>
        </authorList>
    </citation>
    <scope>NUCLEOTIDE SEQUENCE [LARGE SCALE GENOMIC DNA]</scope>
    <source>
        <strain evidence="2">W97</strain>
    </source>
</reference>
<gene>
    <name evidence="2" type="ORF">SAMD00023353_4300170</name>
</gene>
<feature type="compositionally biased region" description="Low complexity" evidence="1">
    <location>
        <begin position="23"/>
        <end position="33"/>
    </location>
</feature>
<keyword evidence="3" id="KW-1185">Reference proteome</keyword>
<dbReference type="OrthoDB" id="4925544at2759"/>
<evidence type="ECO:0000313" key="2">
    <source>
        <dbReference type="EMBL" id="GAP89987.2"/>
    </source>
</evidence>
<accession>A0A1W2TNN3</accession>